<sequence>MMKKELKRMVYTTPLMEIVSLETSCHILEASYPGQHKNAERGGEVQEDPAGQNDAKKAFLFDE</sequence>
<name>C9MNG6_9BACT</name>
<gene>
    <name evidence="2" type="ORF">HMPREF0973_01153</name>
</gene>
<accession>C9MNG6</accession>
<feature type="compositionally biased region" description="Basic and acidic residues" evidence="1">
    <location>
        <begin position="54"/>
        <end position="63"/>
    </location>
</feature>
<dbReference type="HOGENOM" id="CLU_201887_0_0_10"/>
<keyword evidence="3" id="KW-1185">Reference proteome</keyword>
<comment type="caution">
    <text evidence="2">The sequence shown here is derived from an EMBL/GenBank/DDBJ whole genome shotgun (WGS) entry which is preliminary data.</text>
</comment>
<protein>
    <submittedName>
        <fullName evidence="2">Uncharacterized protein</fullName>
    </submittedName>
</protein>
<feature type="region of interest" description="Disordered" evidence="1">
    <location>
        <begin position="32"/>
        <end position="63"/>
    </location>
</feature>
<evidence type="ECO:0000313" key="2">
    <source>
        <dbReference type="EMBL" id="EEX18978.1"/>
    </source>
</evidence>
<organism evidence="2 3">
    <name type="scientific">Prevotella veroralis F0319</name>
    <dbReference type="NCBI Taxonomy" id="649761"/>
    <lineage>
        <taxon>Bacteria</taxon>
        <taxon>Pseudomonadati</taxon>
        <taxon>Bacteroidota</taxon>
        <taxon>Bacteroidia</taxon>
        <taxon>Bacteroidales</taxon>
        <taxon>Prevotellaceae</taxon>
        <taxon>Prevotella</taxon>
    </lineage>
</organism>
<reference evidence="2 3" key="1">
    <citation type="submission" date="2009-09" db="EMBL/GenBank/DDBJ databases">
        <authorList>
            <person name="Weinstock G."/>
            <person name="Sodergren E."/>
            <person name="Clifton S."/>
            <person name="Fulton L."/>
            <person name="Fulton B."/>
            <person name="Courtney L."/>
            <person name="Fronick C."/>
            <person name="Harrison M."/>
            <person name="Strong C."/>
            <person name="Farmer C."/>
            <person name="Delahaunty K."/>
            <person name="Markovic C."/>
            <person name="Hall O."/>
            <person name="Minx P."/>
            <person name="Tomlinson C."/>
            <person name="Mitreva M."/>
            <person name="Nelson J."/>
            <person name="Hou S."/>
            <person name="Wollam A."/>
            <person name="Pepin K.H."/>
            <person name="Johnson M."/>
            <person name="Bhonagiri V."/>
            <person name="Nash W.E."/>
            <person name="Warren W."/>
            <person name="Chinwalla A."/>
            <person name="Mardis E.R."/>
            <person name="Wilson R.K."/>
        </authorList>
    </citation>
    <scope>NUCLEOTIDE SEQUENCE [LARGE SCALE GENOMIC DNA]</scope>
    <source>
        <strain evidence="2 3">F0319</strain>
    </source>
</reference>
<proteinExistence type="predicted"/>
<dbReference type="AlphaFoldDB" id="C9MNG6"/>
<evidence type="ECO:0000313" key="3">
    <source>
        <dbReference type="Proteomes" id="UP000003327"/>
    </source>
</evidence>
<evidence type="ECO:0000256" key="1">
    <source>
        <dbReference type="SAM" id="MobiDB-lite"/>
    </source>
</evidence>
<dbReference type="Proteomes" id="UP000003327">
    <property type="component" value="Unassembled WGS sequence"/>
</dbReference>
<dbReference type="OrthoDB" id="1083082at2"/>
<dbReference type="RefSeq" id="WP_004382802.1">
    <property type="nucleotide sequence ID" value="NZ_GG698713.1"/>
</dbReference>
<dbReference type="EMBL" id="ACVA01000030">
    <property type="protein sequence ID" value="EEX18978.1"/>
    <property type="molecule type" value="Genomic_DNA"/>
</dbReference>